<accession>A0A1I7MDV4</accession>
<feature type="domain" description="N-acetyltransferase" evidence="2">
    <location>
        <begin position="125"/>
        <end position="271"/>
    </location>
</feature>
<dbReference type="SUPFAM" id="SSF55729">
    <property type="entry name" value="Acyl-CoA N-acyltransferases (Nat)"/>
    <property type="match status" value="2"/>
</dbReference>
<sequence>MLSASERNRARVCRDVLGPQLRLNVPMTDQQGSSIPSSESGVAAGERQSDSWWEFSASSDPSWVGGEAPLQVTGRTLREAQGGAPHGDSVEVRLAWLELPERLEQHRLPMPPATADFLQVAQLGNMITSLFWGNNDFYESPAEKLAGAQPRADLITRYVIALMQNADSSDFDADGRIIGYGVLRLPQDAGAVTAQAWVGVHPGFRRHGVGTALAAAVEEAAREAGRTVIQSWTDHQLLDPEAVGSRPVYVRGHEAQDEDSPAAAPMPQGGGPESVDTGAPALELDPTRADASFARACGFAAAQLELVSVLDLSTALGAAQQVAARPDPAGSTALDQYELIGWTGACPEEHAEAFAQLWGRMSQDAPSGEMTVDPEQWDVDRLRRMEAAREAEGLVVITAAALHRPTGRIVGHSDIESYEYLPQAAFQANTLVHPDHRGHRLSLLLKARNIPQLLQIRPEAERLYTWNATENASILRANSRLGFVPAALMAAWEKSV</sequence>
<evidence type="ECO:0000313" key="3">
    <source>
        <dbReference type="EMBL" id="SFV20096.1"/>
    </source>
</evidence>
<organism evidence="3 4">
    <name type="scientific">Micrococcus terreus</name>
    <dbReference type="NCBI Taxonomy" id="574650"/>
    <lineage>
        <taxon>Bacteria</taxon>
        <taxon>Bacillati</taxon>
        <taxon>Actinomycetota</taxon>
        <taxon>Actinomycetes</taxon>
        <taxon>Micrococcales</taxon>
        <taxon>Micrococcaceae</taxon>
        <taxon>Micrococcus</taxon>
    </lineage>
</organism>
<dbReference type="InterPro" id="IPR000182">
    <property type="entry name" value="GNAT_dom"/>
</dbReference>
<dbReference type="Pfam" id="PF00583">
    <property type="entry name" value="Acetyltransf_1"/>
    <property type="match status" value="1"/>
</dbReference>
<dbReference type="CDD" id="cd04301">
    <property type="entry name" value="NAT_SF"/>
    <property type="match status" value="1"/>
</dbReference>
<evidence type="ECO:0000259" key="2">
    <source>
        <dbReference type="PROSITE" id="PS51186"/>
    </source>
</evidence>
<dbReference type="PROSITE" id="PS51186">
    <property type="entry name" value="GNAT"/>
    <property type="match status" value="1"/>
</dbReference>
<gene>
    <name evidence="3" type="ORF">SAMN04487966_101113</name>
</gene>
<dbReference type="AlphaFoldDB" id="A0A1I7MDV4"/>
<protein>
    <submittedName>
        <fullName evidence="3">Acetyltransferase (GNAT) family protein</fullName>
    </submittedName>
</protein>
<evidence type="ECO:0000256" key="1">
    <source>
        <dbReference type="SAM" id="MobiDB-lite"/>
    </source>
</evidence>
<keyword evidence="4" id="KW-1185">Reference proteome</keyword>
<name>A0A1I7MDV4_9MICC</name>
<dbReference type="InterPro" id="IPR016181">
    <property type="entry name" value="Acyl_CoA_acyltransferase"/>
</dbReference>
<dbReference type="Gene3D" id="3.40.630.30">
    <property type="match status" value="1"/>
</dbReference>
<evidence type="ECO:0000313" key="4">
    <source>
        <dbReference type="Proteomes" id="UP000198881"/>
    </source>
</evidence>
<keyword evidence="3" id="KW-0808">Transferase</keyword>
<feature type="compositionally biased region" description="Polar residues" evidence="1">
    <location>
        <begin position="27"/>
        <end position="40"/>
    </location>
</feature>
<dbReference type="EMBL" id="FPCG01000001">
    <property type="protein sequence ID" value="SFV20096.1"/>
    <property type="molecule type" value="Genomic_DNA"/>
</dbReference>
<feature type="region of interest" description="Disordered" evidence="1">
    <location>
        <begin position="23"/>
        <end position="43"/>
    </location>
</feature>
<reference evidence="3 4" key="1">
    <citation type="submission" date="2016-10" db="EMBL/GenBank/DDBJ databases">
        <authorList>
            <person name="de Groot N.N."/>
        </authorList>
    </citation>
    <scope>NUCLEOTIDE SEQUENCE [LARGE SCALE GENOMIC DNA]</scope>
    <source>
        <strain evidence="3 4">CGMCC 1.7054</strain>
    </source>
</reference>
<dbReference type="STRING" id="574650.SAMN04487966_101113"/>
<dbReference type="Proteomes" id="UP000198881">
    <property type="component" value="Unassembled WGS sequence"/>
</dbReference>
<proteinExistence type="predicted"/>
<dbReference type="GO" id="GO:0016747">
    <property type="term" value="F:acyltransferase activity, transferring groups other than amino-acyl groups"/>
    <property type="evidence" value="ECO:0007669"/>
    <property type="project" value="InterPro"/>
</dbReference>
<feature type="region of interest" description="Disordered" evidence="1">
    <location>
        <begin position="252"/>
        <end position="281"/>
    </location>
</feature>